<dbReference type="OrthoDB" id="218717at2"/>
<dbReference type="Proteomes" id="UP000322699">
    <property type="component" value="Unassembled WGS sequence"/>
</dbReference>
<dbReference type="RefSeq" id="WP_068258043.1">
    <property type="nucleotide sequence ID" value="NZ_LWSK01000002.1"/>
</dbReference>
<protein>
    <submittedName>
        <fullName evidence="1">Uncharacterized protein</fullName>
    </submittedName>
</protein>
<reference evidence="1 2" key="1">
    <citation type="submission" date="2019-08" db="EMBL/GenBank/DDBJ databases">
        <title>Deep-cultivation of Planctomycetes and their phenomic and genomic characterization uncovers novel biology.</title>
        <authorList>
            <person name="Wiegand S."/>
            <person name="Jogler M."/>
            <person name="Boedeker C."/>
            <person name="Pinto D."/>
            <person name="Vollmers J."/>
            <person name="Rivas-Marin E."/>
            <person name="Kohn T."/>
            <person name="Peeters S.H."/>
            <person name="Heuer A."/>
            <person name="Rast P."/>
            <person name="Oberbeckmann S."/>
            <person name="Bunk B."/>
            <person name="Jeske O."/>
            <person name="Meyerdierks A."/>
            <person name="Storesund J.E."/>
            <person name="Kallscheuer N."/>
            <person name="Luecker S."/>
            <person name="Lage O.M."/>
            <person name="Pohl T."/>
            <person name="Merkel B.J."/>
            <person name="Hornburger P."/>
            <person name="Mueller R.-W."/>
            <person name="Bruemmer F."/>
            <person name="Labrenz M."/>
            <person name="Spormann A.M."/>
            <person name="Op Den Camp H."/>
            <person name="Overmann J."/>
            <person name="Amann R."/>
            <person name="Jetten M.S.M."/>
            <person name="Mascher T."/>
            <person name="Medema M.H."/>
            <person name="Devos D.P."/>
            <person name="Kaster A.-K."/>
            <person name="Ovreas L."/>
            <person name="Rohde M."/>
            <person name="Galperin M.Y."/>
            <person name="Jogler C."/>
        </authorList>
    </citation>
    <scope>NUCLEOTIDE SEQUENCE [LARGE SCALE GENOMIC DNA]</scope>
    <source>
        <strain evidence="1 2">LF1</strain>
    </source>
</reference>
<accession>A0A5B1CGY3</accession>
<comment type="caution">
    <text evidence="1">The sequence shown here is derived from an EMBL/GenBank/DDBJ whole genome shotgun (WGS) entry which is preliminary data.</text>
</comment>
<dbReference type="EMBL" id="VRLW01000001">
    <property type="protein sequence ID" value="KAA1260457.1"/>
    <property type="molecule type" value="Genomic_DNA"/>
</dbReference>
<keyword evidence="2" id="KW-1185">Reference proteome</keyword>
<evidence type="ECO:0000313" key="2">
    <source>
        <dbReference type="Proteomes" id="UP000322699"/>
    </source>
</evidence>
<gene>
    <name evidence="1" type="ORF">LF1_29970</name>
</gene>
<evidence type="ECO:0000313" key="1">
    <source>
        <dbReference type="EMBL" id="KAA1260457.1"/>
    </source>
</evidence>
<sequence length="1677" mass="190657">MLGRSTLFLIFSFTVISLAHCQSSNPKIREAIEALTSDRYKDREQASDDLWQMGLKTEAALKRLAEGADAEARIRARRILRDFRYGVLPDTPPSVRAKIIAFRDGDPAKQAEAFGDLCADGSTEVLERLISLQPNSEQRQRWIRVMFRGGVIVKHYDDVAKVDALLDRTGDNQSKQWRVQTRAIVLFSPSFLVTLNKASKLDTLKTIVAETSVGQRDLYLDAMINGNGSLQTLVQIAGTEFVFGMLDQSNTQPLRDRAVLRLASNQAVMKVIVEVDGFSAFASRIKTLGSPGVIPTAIASALRQTSVIAAIHQQTGWDGLIAAADHVNDPKLRATVMGRILSDPVALQSLQTKDQWSKIVGYAKSQPTGEIQDAYLMALMQSKLFSNQSDDAEYQAYFEVWEMAATSSNAALQRLAIARIANPPSFARLIEDDQRLSKLIVVLESLDNNTVGLVSTSIFGQYKNIQLIRQTNKIDRFVRIICRMKQSRQTHILHRLFQAQDRNDPFDAAINLRIVLKQLDGPDRIDFLVAMANTPLLRMSKNQNLATLVFEGIIESSIDEADRTLAVFSNGGPLMKRLAESAEHRDWVSDRIPFASPDVSTKIGETLVQNRLFALHLNESLLDRLLKESSEASPELAERLLRALFRSTTVTELLGKSDRTKWFITSIESLGSEDAKATAAESLFSNYRAMRELIQDARFDDLLAIARSHTNERRRSQVLGKFMADARVIEHLMRSKERALLFSFANPQWSLQQRAEFANQVVGRHAAAQAIVQAGKFDALLDLVDELVAQPGVQGDVQRDVAPLVANMMGMSPLVDQLVKKDRFFGLVDLAQFDLPEHRSHLQRLVNNKAVISEFAKKDRLPELIGWLTTNPKQGRSFRNHALFSSTHLVEALAAKKQLDLLYDIVRHEPDLRWRHRLLESLVSNSQSVLVLVKHDQLTPISELIVRYAEPSKEGTIWGRVLNNRVIDHLLKEKRGDELWRVVDRRLDLKTRKTIVTRLFNDSSMVKQLVESGYQQRLFDWVNDPNFMSSQQRHQIVSKLYLNRLSAIEWIKAGKLDPWLRIAIDCPPSELRSFLSSVSVINPELFTDPKFVEGFEKLVLQQPENQQRWLFTQALNQAKLRWTMLGSGQSHKLMHWIKLAGDPPGAMADFLFSSSGKVAFAIHENRIDDARQILRQNADVDGASVHLASFYQQLGDLDLRIEELKQTETLEPHQQRNLIDFLRASGRSGEAARKAIEFEKLDLVTDLFAEARNWKEAAAWQKKAIDLDQRRATETVDDLSLLAIFQWYDEDKDGFSQTLSDMQTLCDELDNRRASEALALTLIRCDQPTKGFKLLMTVNPFLALQLRIARGQYDEAINELDFDEMDIETWLETFPTPNQKSASKWSRIELGTLAAELHVGAGKTELAMRIYEILRQRARAASSSNAKKKYRMHVAQSLWRSGQTETFLRSMIELGREPRKLKDNLFEVLQLDKSLASEMRHWWNRIEYRITKQRRDAGQRYPMKKRWTDEEAFAALNLFEDILNLDSTLCFGGRTWTPAQFVEDIKASQRSTNVDAYCLPFLRRHGLYDDVPVHSKLITVVAYQDRVSRAIQLATPPFPPIAKTEIHSSRKLAWPAQQAWRDLTRKAYELEQNESIRKELQQDLTWACIAKRIEEYPSITSGQRYQDVSITSAKPPN</sequence>
<proteinExistence type="predicted"/>
<organism evidence="1 2">
    <name type="scientific">Rubripirellula obstinata</name>
    <dbReference type="NCBI Taxonomy" id="406547"/>
    <lineage>
        <taxon>Bacteria</taxon>
        <taxon>Pseudomonadati</taxon>
        <taxon>Planctomycetota</taxon>
        <taxon>Planctomycetia</taxon>
        <taxon>Pirellulales</taxon>
        <taxon>Pirellulaceae</taxon>
        <taxon>Rubripirellula</taxon>
    </lineage>
</organism>
<name>A0A5B1CGY3_9BACT</name>